<accession>A0A8T0EV63</accession>
<dbReference type="EMBL" id="JABXBU010001863">
    <property type="protein sequence ID" value="KAF8781477.1"/>
    <property type="molecule type" value="Genomic_DNA"/>
</dbReference>
<evidence type="ECO:0000256" key="7">
    <source>
        <dbReference type="ARBA" id="ARBA00023053"/>
    </source>
</evidence>
<comment type="similarity">
    <text evidence="2 12">Belongs to the amiloride-sensitive sodium channel (TC 1.A.6) family.</text>
</comment>
<dbReference type="AlphaFoldDB" id="A0A8T0EV63"/>
<keyword evidence="3 12" id="KW-0813">Transport</keyword>
<dbReference type="GO" id="GO:0015280">
    <property type="term" value="F:ligand-gated sodium channel activity"/>
    <property type="evidence" value="ECO:0007669"/>
    <property type="project" value="TreeGrafter"/>
</dbReference>
<evidence type="ECO:0000256" key="5">
    <source>
        <dbReference type="ARBA" id="ARBA00022692"/>
    </source>
</evidence>
<evidence type="ECO:0000256" key="12">
    <source>
        <dbReference type="RuleBase" id="RU000679"/>
    </source>
</evidence>
<evidence type="ECO:0000256" key="10">
    <source>
        <dbReference type="ARBA" id="ARBA00023201"/>
    </source>
</evidence>
<keyword evidence="8 12" id="KW-0406">Ion transport</keyword>
<keyword evidence="6 13" id="KW-1133">Transmembrane helix</keyword>
<dbReference type="InterPro" id="IPR001873">
    <property type="entry name" value="ENaC"/>
</dbReference>
<feature type="transmembrane region" description="Helical" evidence="13">
    <location>
        <begin position="36"/>
        <end position="56"/>
    </location>
</feature>
<evidence type="ECO:0000313" key="14">
    <source>
        <dbReference type="EMBL" id="KAF8781477.1"/>
    </source>
</evidence>
<evidence type="ECO:0000256" key="3">
    <source>
        <dbReference type="ARBA" id="ARBA00022448"/>
    </source>
</evidence>
<keyword evidence="15" id="KW-1185">Reference proteome</keyword>
<evidence type="ECO:0000256" key="13">
    <source>
        <dbReference type="SAM" id="Phobius"/>
    </source>
</evidence>
<evidence type="ECO:0000256" key="4">
    <source>
        <dbReference type="ARBA" id="ARBA00022461"/>
    </source>
</evidence>
<keyword evidence="10 12" id="KW-0739">Sodium transport</keyword>
<evidence type="ECO:0000256" key="6">
    <source>
        <dbReference type="ARBA" id="ARBA00022989"/>
    </source>
</evidence>
<keyword evidence="5 12" id="KW-0812">Transmembrane</keyword>
<evidence type="ECO:0000313" key="15">
    <source>
        <dbReference type="Proteomes" id="UP000807504"/>
    </source>
</evidence>
<comment type="caution">
    <text evidence="14">The sequence shown here is derived from an EMBL/GenBank/DDBJ whole genome shotgun (WGS) entry which is preliminary data.</text>
</comment>
<keyword evidence="9 13" id="KW-0472">Membrane</keyword>
<evidence type="ECO:0000256" key="1">
    <source>
        <dbReference type="ARBA" id="ARBA00004141"/>
    </source>
</evidence>
<dbReference type="PANTHER" id="PTHR11690">
    <property type="entry name" value="AMILORIDE-SENSITIVE SODIUM CHANNEL-RELATED"/>
    <property type="match status" value="1"/>
</dbReference>
<sequence>MNWRKGMKIVVKRSVVTGVPEILEAHRLSKVLRVSVFLFCISGFLFYTISFLMVYWEYPTVMDVVVDYPEKIEIPAVTICDYNGHADPFTSKCNASTYGLLKNIALQYKFVTLAQIPAVIPYALPNMTRTEFREMGVQSENLIVSCRLRHPAGSYRIFVTLKVKTETVDTFYTSTPSAIQISVHNSRVTMNPFKKGISLKPCYNYNLFISKTMNELLPYPYTTNCTDYIGLWKARGGYGPLSRT</sequence>
<comment type="subcellular location">
    <subcellularLocation>
        <location evidence="1">Membrane</location>
        <topology evidence="1">Multi-pass membrane protein</topology>
    </subcellularLocation>
</comment>
<protein>
    <submittedName>
        <fullName evidence="14">Uncharacterized protein</fullName>
    </submittedName>
</protein>
<reference evidence="14" key="1">
    <citation type="journal article" date="2020" name="bioRxiv">
        <title>Chromosome-level reference genome of the European wasp spider Argiope bruennichi: a resource for studies on range expansion and evolutionary adaptation.</title>
        <authorList>
            <person name="Sheffer M.M."/>
            <person name="Hoppe A."/>
            <person name="Krehenwinkel H."/>
            <person name="Uhl G."/>
            <person name="Kuss A.W."/>
            <person name="Jensen L."/>
            <person name="Jensen C."/>
            <person name="Gillespie R.G."/>
            <person name="Hoff K.J."/>
            <person name="Prost S."/>
        </authorList>
    </citation>
    <scope>NUCLEOTIDE SEQUENCE</scope>
</reference>
<organism evidence="14 15">
    <name type="scientific">Argiope bruennichi</name>
    <name type="common">Wasp spider</name>
    <name type="synonym">Aranea bruennichi</name>
    <dbReference type="NCBI Taxonomy" id="94029"/>
    <lineage>
        <taxon>Eukaryota</taxon>
        <taxon>Metazoa</taxon>
        <taxon>Ecdysozoa</taxon>
        <taxon>Arthropoda</taxon>
        <taxon>Chelicerata</taxon>
        <taxon>Arachnida</taxon>
        <taxon>Araneae</taxon>
        <taxon>Araneomorphae</taxon>
        <taxon>Entelegynae</taxon>
        <taxon>Araneoidea</taxon>
        <taxon>Araneidae</taxon>
        <taxon>Argiope</taxon>
    </lineage>
</organism>
<keyword evidence="11 12" id="KW-0407">Ion channel</keyword>
<dbReference type="Pfam" id="PF00858">
    <property type="entry name" value="ASC"/>
    <property type="match status" value="1"/>
</dbReference>
<keyword evidence="7" id="KW-0915">Sodium</keyword>
<name>A0A8T0EV63_ARGBR</name>
<evidence type="ECO:0000256" key="9">
    <source>
        <dbReference type="ARBA" id="ARBA00023136"/>
    </source>
</evidence>
<gene>
    <name evidence="14" type="ORF">HNY73_011868</name>
</gene>
<reference evidence="14" key="2">
    <citation type="submission" date="2020-06" db="EMBL/GenBank/DDBJ databases">
        <authorList>
            <person name="Sheffer M."/>
        </authorList>
    </citation>
    <scope>NUCLEOTIDE SEQUENCE</scope>
</reference>
<evidence type="ECO:0000256" key="2">
    <source>
        <dbReference type="ARBA" id="ARBA00007193"/>
    </source>
</evidence>
<evidence type="ECO:0000256" key="11">
    <source>
        <dbReference type="ARBA" id="ARBA00023303"/>
    </source>
</evidence>
<dbReference type="PANTHER" id="PTHR11690:SF299">
    <property type="entry name" value="PICKPOCKET 20, ISOFORM A"/>
    <property type="match status" value="1"/>
</dbReference>
<evidence type="ECO:0000256" key="8">
    <source>
        <dbReference type="ARBA" id="ARBA00023065"/>
    </source>
</evidence>
<keyword evidence="4 12" id="KW-0894">Sodium channel</keyword>
<dbReference type="Proteomes" id="UP000807504">
    <property type="component" value="Unassembled WGS sequence"/>
</dbReference>
<proteinExistence type="inferred from homology"/>
<dbReference type="GO" id="GO:0005886">
    <property type="term" value="C:plasma membrane"/>
    <property type="evidence" value="ECO:0007669"/>
    <property type="project" value="TreeGrafter"/>
</dbReference>